<dbReference type="RefSeq" id="WP_093283024.1">
    <property type="nucleotide sequence ID" value="NZ_FOFS01000003.1"/>
</dbReference>
<evidence type="ECO:0000313" key="2">
    <source>
        <dbReference type="Proteomes" id="UP000199233"/>
    </source>
</evidence>
<sequence length="168" mass="18061">MDTIEHGKASLARQYDALAHQFNQLYQQGRERGHAAMQAALEQAREQLTALGEFGAEQGQELKRYLARDLEQTIRETEQLGDKAKEWLNPARLGAGALASLASALSASGDALSSLGKKTREALSYHTGETTSAGTLTCKSCGQTVQLKATGHVPPCPKCHASNFSKGY</sequence>
<reference evidence="1 2" key="1">
    <citation type="submission" date="2016-10" db="EMBL/GenBank/DDBJ databases">
        <authorList>
            <person name="de Groot N.N."/>
        </authorList>
    </citation>
    <scope>NUCLEOTIDE SEQUENCE [LARGE SCALE GENOMIC DNA]</scope>
    <source>
        <strain evidence="1 2">DSM 25927</strain>
    </source>
</reference>
<evidence type="ECO:0000313" key="1">
    <source>
        <dbReference type="EMBL" id="SEQ06276.1"/>
    </source>
</evidence>
<proteinExistence type="predicted"/>
<dbReference type="InterPro" id="IPR009912">
    <property type="entry name" value="DUF1451"/>
</dbReference>
<name>A0A1H9CYE4_9GAMM</name>
<dbReference type="STRING" id="489703.SAMN04488038_103234"/>
<dbReference type="EMBL" id="FOFS01000003">
    <property type="protein sequence ID" value="SEQ06276.1"/>
    <property type="molecule type" value="Genomic_DNA"/>
</dbReference>
<dbReference type="Proteomes" id="UP000199233">
    <property type="component" value="Unassembled WGS sequence"/>
</dbReference>
<dbReference type="OrthoDB" id="3174978at2"/>
<dbReference type="AlphaFoldDB" id="A0A1H9CYE4"/>
<protein>
    <submittedName>
        <fullName evidence="1">Zinc-ribbon containing domain-containing protein</fullName>
    </submittedName>
</protein>
<keyword evidence="2" id="KW-1185">Reference proteome</keyword>
<gene>
    <name evidence="1" type="ORF">SAMN04488038_103234</name>
</gene>
<dbReference type="Pfam" id="PF07295">
    <property type="entry name" value="DUF1451"/>
    <property type="match status" value="1"/>
</dbReference>
<organism evidence="1 2">
    <name type="scientific">Solimonas aquatica</name>
    <dbReference type="NCBI Taxonomy" id="489703"/>
    <lineage>
        <taxon>Bacteria</taxon>
        <taxon>Pseudomonadati</taxon>
        <taxon>Pseudomonadota</taxon>
        <taxon>Gammaproteobacteria</taxon>
        <taxon>Nevskiales</taxon>
        <taxon>Nevskiaceae</taxon>
        <taxon>Solimonas</taxon>
    </lineage>
</organism>
<accession>A0A1H9CYE4</accession>